<sequence length="148" mass="15756">MALSSSFSLPSISKIDHAKKTLRPRSNDRSKQMFDFPLTSSKTELFGHQLVTVGAHLHKSWSFLGGLASSQIASTAFTFGTASVLPFYALMVLAPKAELLPGIGRMFLNEMTLASAWIHLLVVDLFAARIYGRGGGGSGGHCSGGGKK</sequence>
<name>A0A498JQE0_MALDO</name>
<dbReference type="Pfam" id="PF14108">
    <property type="entry name" value="ABA4-like"/>
    <property type="match status" value="1"/>
</dbReference>
<dbReference type="Proteomes" id="UP000290289">
    <property type="component" value="Chromosome 6"/>
</dbReference>
<feature type="transmembrane region" description="Helical" evidence="1">
    <location>
        <begin position="72"/>
        <end position="94"/>
    </location>
</feature>
<dbReference type="AlphaFoldDB" id="A0A498JQE0"/>
<dbReference type="EMBL" id="RDQH01000332">
    <property type="protein sequence ID" value="RXH97137.1"/>
    <property type="molecule type" value="Genomic_DNA"/>
</dbReference>
<comment type="caution">
    <text evidence="2">The sequence shown here is derived from an EMBL/GenBank/DDBJ whole genome shotgun (WGS) entry which is preliminary data.</text>
</comment>
<keyword evidence="3" id="KW-1185">Reference proteome</keyword>
<dbReference type="PANTHER" id="PTHR34543">
    <property type="entry name" value="PROTEIN ABA DEFICIENT 4, CHLOROPLASTIC"/>
    <property type="match status" value="1"/>
</dbReference>
<protein>
    <submittedName>
        <fullName evidence="2">Uncharacterized protein</fullName>
    </submittedName>
</protein>
<dbReference type="PANTHER" id="PTHR34543:SF1">
    <property type="entry name" value="PROTEIN ABA DEFICIENT 4, CHLOROPLASTIC"/>
    <property type="match status" value="1"/>
</dbReference>
<reference evidence="2 3" key="1">
    <citation type="submission" date="2018-10" db="EMBL/GenBank/DDBJ databases">
        <title>A high-quality apple genome assembly.</title>
        <authorList>
            <person name="Hu J."/>
        </authorList>
    </citation>
    <scope>NUCLEOTIDE SEQUENCE [LARGE SCALE GENOMIC DNA]</scope>
    <source>
        <strain evidence="3">cv. HFTH1</strain>
        <tissue evidence="2">Young leaf</tissue>
    </source>
</reference>
<accession>A0A498JQE0</accession>
<keyword evidence="1" id="KW-1133">Transmembrane helix</keyword>
<feature type="transmembrane region" description="Helical" evidence="1">
    <location>
        <begin position="106"/>
        <end position="128"/>
    </location>
</feature>
<organism evidence="2 3">
    <name type="scientific">Malus domestica</name>
    <name type="common">Apple</name>
    <name type="synonym">Pyrus malus</name>
    <dbReference type="NCBI Taxonomy" id="3750"/>
    <lineage>
        <taxon>Eukaryota</taxon>
        <taxon>Viridiplantae</taxon>
        <taxon>Streptophyta</taxon>
        <taxon>Embryophyta</taxon>
        <taxon>Tracheophyta</taxon>
        <taxon>Spermatophyta</taxon>
        <taxon>Magnoliopsida</taxon>
        <taxon>eudicotyledons</taxon>
        <taxon>Gunneridae</taxon>
        <taxon>Pentapetalae</taxon>
        <taxon>rosids</taxon>
        <taxon>fabids</taxon>
        <taxon>Rosales</taxon>
        <taxon>Rosaceae</taxon>
        <taxon>Amygdaloideae</taxon>
        <taxon>Maleae</taxon>
        <taxon>Malus</taxon>
    </lineage>
</organism>
<dbReference type="InterPro" id="IPR025461">
    <property type="entry name" value="ABA4-like"/>
</dbReference>
<evidence type="ECO:0000313" key="2">
    <source>
        <dbReference type="EMBL" id="RXH97137.1"/>
    </source>
</evidence>
<keyword evidence="1" id="KW-0472">Membrane</keyword>
<keyword evidence="1" id="KW-0812">Transmembrane</keyword>
<evidence type="ECO:0000256" key="1">
    <source>
        <dbReference type="SAM" id="Phobius"/>
    </source>
</evidence>
<gene>
    <name evidence="2" type="ORF">DVH24_035805</name>
</gene>
<proteinExistence type="predicted"/>
<evidence type="ECO:0000313" key="3">
    <source>
        <dbReference type="Proteomes" id="UP000290289"/>
    </source>
</evidence>